<dbReference type="Proteomes" id="UP001190700">
    <property type="component" value="Unassembled WGS sequence"/>
</dbReference>
<accession>A0AAE0LI11</accession>
<proteinExistence type="predicted"/>
<organism evidence="1 2">
    <name type="scientific">Cymbomonas tetramitiformis</name>
    <dbReference type="NCBI Taxonomy" id="36881"/>
    <lineage>
        <taxon>Eukaryota</taxon>
        <taxon>Viridiplantae</taxon>
        <taxon>Chlorophyta</taxon>
        <taxon>Pyramimonadophyceae</taxon>
        <taxon>Pyramimonadales</taxon>
        <taxon>Pyramimonadaceae</taxon>
        <taxon>Cymbomonas</taxon>
    </lineage>
</organism>
<dbReference type="AlphaFoldDB" id="A0AAE0LI11"/>
<reference evidence="1 2" key="1">
    <citation type="journal article" date="2015" name="Genome Biol. Evol.">
        <title>Comparative Genomics of a Bacterivorous Green Alga Reveals Evolutionary Causalities and Consequences of Phago-Mixotrophic Mode of Nutrition.</title>
        <authorList>
            <person name="Burns J.A."/>
            <person name="Paasch A."/>
            <person name="Narechania A."/>
            <person name="Kim E."/>
        </authorList>
    </citation>
    <scope>NUCLEOTIDE SEQUENCE [LARGE SCALE GENOMIC DNA]</scope>
    <source>
        <strain evidence="1 2">PLY_AMNH</strain>
    </source>
</reference>
<dbReference type="InterPro" id="IPR012337">
    <property type="entry name" value="RNaseH-like_sf"/>
</dbReference>
<keyword evidence="2" id="KW-1185">Reference proteome</keyword>
<dbReference type="EMBL" id="LGRX02001773">
    <property type="protein sequence ID" value="KAK3285560.1"/>
    <property type="molecule type" value="Genomic_DNA"/>
</dbReference>
<evidence type="ECO:0000313" key="1">
    <source>
        <dbReference type="EMBL" id="KAK3285560.1"/>
    </source>
</evidence>
<sequence length="192" mass="22089">MSPISWSLFLSHQVAIQLYDIENPRKAATASPNPDGSVYKDHKLADVEWAIVRESRAVLAVASTCVDLLQGTRYCTSNLVLPLIGHLAHKMHKCNVLKFEGEVVPILNEHVQAARENLYKDICKRYFNDLMDCKLEDLCVSTFLDPRYKHFNFKYFNRWARGTLTVETAKGWAKSACVRADMRAHKYYTIYK</sequence>
<comment type="caution">
    <text evidence="1">The sequence shown here is derived from an EMBL/GenBank/DDBJ whole genome shotgun (WGS) entry which is preliminary data.</text>
</comment>
<evidence type="ECO:0000313" key="2">
    <source>
        <dbReference type="Proteomes" id="UP001190700"/>
    </source>
</evidence>
<dbReference type="SUPFAM" id="SSF53098">
    <property type="entry name" value="Ribonuclease H-like"/>
    <property type="match status" value="1"/>
</dbReference>
<gene>
    <name evidence="1" type="ORF">CYMTET_6833</name>
</gene>
<name>A0AAE0LI11_9CHLO</name>
<protein>
    <submittedName>
        <fullName evidence="1">Uncharacterized protein</fullName>
    </submittedName>
</protein>